<dbReference type="Pfam" id="PF03746">
    <property type="entry name" value="LamB_YcsF"/>
    <property type="match status" value="1"/>
</dbReference>
<dbReference type="RefSeq" id="WP_132766706.1">
    <property type="nucleotide sequence ID" value="NZ_SMAB01000001.1"/>
</dbReference>
<dbReference type="GO" id="GO:0005975">
    <property type="term" value="P:carbohydrate metabolic process"/>
    <property type="evidence" value="ECO:0007669"/>
    <property type="project" value="InterPro"/>
</dbReference>
<dbReference type="EC" id="3.5.2.9" evidence="1"/>
<accession>A0A4V2UT67</accession>
<keyword evidence="3" id="KW-1185">Reference proteome</keyword>
<dbReference type="InterPro" id="IPR011330">
    <property type="entry name" value="Glyco_hydro/deAcase_b/a-brl"/>
</dbReference>
<dbReference type="InterPro" id="IPR005501">
    <property type="entry name" value="LamB/YcsF/PxpA-like"/>
</dbReference>
<dbReference type="AlphaFoldDB" id="A0A4V2UT67"/>
<evidence type="ECO:0000313" key="3">
    <source>
        <dbReference type="Proteomes" id="UP000295788"/>
    </source>
</evidence>
<dbReference type="PANTHER" id="PTHR30292">
    <property type="entry name" value="UNCHARACTERIZED PROTEIN YBGL-RELATED"/>
    <property type="match status" value="1"/>
</dbReference>
<dbReference type="OrthoDB" id="9773478at2"/>
<dbReference type="GO" id="GO:0017168">
    <property type="term" value="F:5-oxoprolinase (ATP-hydrolyzing) activity"/>
    <property type="evidence" value="ECO:0007669"/>
    <property type="project" value="UniProtKB-UniRule"/>
</dbReference>
<dbReference type="HAMAP" id="MF_00691">
    <property type="entry name" value="PxpA"/>
    <property type="match status" value="1"/>
</dbReference>
<reference evidence="2 3" key="1">
    <citation type="submission" date="2019-03" db="EMBL/GenBank/DDBJ databases">
        <title>Genomic Encyclopedia of Type Strains, Phase IV (KMG-IV): sequencing the most valuable type-strain genomes for metagenomic binning, comparative biology and taxonomic classification.</title>
        <authorList>
            <person name="Goeker M."/>
        </authorList>
    </citation>
    <scope>NUCLEOTIDE SEQUENCE [LARGE SCALE GENOMIC DNA]</scope>
    <source>
        <strain evidence="2 3">DSM 23802</strain>
    </source>
</reference>
<organism evidence="2 3">
    <name type="scientific">Tepidibacillus fermentans</name>
    <dbReference type="NCBI Taxonomy" id="1281767"/>
    <lineage>
        <taxon>Bacteria</taxon>
        <taxon>Bacillati</taxon>
        <taxon>Bacillota</taxon>
        <taxon>Bacilli</taxon>
        <taxon>Bacillales</taxon>
        <taxon>Bacillaceae</taxon>
        <taxon>Tepidibacillus</taxon>
    </lineage>
</organism>
<dbReference type="GO" id="GO:0005524">
    <property type="term" value="F:ATP binding"/>
    <property type="evidence" value="ECO:0007669"/>
    <property type="project" value="UniProtKB-UniRule"/>
</dbReference>
<name>A0A4V2UT67_9BACI</name>
<comment type="catalytic activity">
    <reaction evidence="1">
        <text>5-oxo-L-proline + ATP + 2 H2O = L-glutamate + ADP + phosphate + H(+)</text>
        <dbReference type="Rhea" id="RHEA:10348"/>
        <dbReference type="ChEBI" id="CHEBI:15377"/>
        <dbReference type="ChEBI" id="CHEBI:15378"/>
        <dbReference type="ChEBI" id="CHEBI:29985"/>
        <dbReference type="ChEBI" id="CHEBI:30616"/>
        <dbReference type="ChEBI" id="CHEBI:43474"/>
        <dbReference type="ChEBI" id="CHEBI:58402"/>
        <dbReference type="ChEBI" id="CHEBI:456216"/>
        <dbReference type="EC" id="3.5.2.9"/>
    </reaction>
</comment>
<dbReference type="CDD" id="cd10787">
    <property type="entry name" value="LamB_YcsF_like"/>
    <property type="match status" value="1"/>
</dbReference>
<comment type="subunit">
    <text evidence="1">Forms a complex composed of PxpA, PxpB and PxpC.</text>
</comment>
<comment type="function">
    <text evidence="1">Catalyzes the cleavage of 5-oxoproline to form L-glutamate coupled to the hydrolysis of ATP to ADP and inorganic phosphate.</text>
</comment>
<comment type="similarity">
    <text evidence="1">Belongs to the LamB/PxpA family.</text>
</comment>
<keyword evidence="1" id="KW-0547">Nucleotide-binding</keyword>
<sequence length="256" mass="28496">MKIDINSDMGESFGHFKVGNDRELMKYITSANVACGFHAGDPKTLHQTILFAKEMGVAVGAHPGFYDVRGFGRKGIIVSPEEIYYDVLYQLGAIKAFTDVHQVRLQHVKPHGALYNMAHKDLELSQAIVNAIYDFDKNLIVFGIDGGKLLQAAKEKGLRIAREFFVDRTYQNDGSLTPRTKENAYVYDPNEAAERVVRLIKEKRVQATDGTWVIMDADTLCVHGDGEHALTLAKAVYDRLIAEQIELIPIGKSIVG</sequence>
<dbReference type="EMBL" id="SMAB01000001">
    <property type="protein sequence ID" value="TCS84469.1"/>
    <property type="molecule type" value="Genomic_DNA"/>
</dbReference>
<dbReference type="NCBIfam" id="NF003814">
    <property type="entry name" value="PRK05406.1-3"/>
    <property type="match status" value="1"/>
</dbReference>
<dbReference type="Gene3D" id="3.20.20.370">
    <property type="entry name" value="Glycoside hydrolase/deacetylase"/>
    <property type="match status" value="1"/>
</dbReference>
<dbReference type="PANTHER" id="PTHR30292:SF0">
    <property type="entry name" value="5-OXOPROLINASE SUBUNIT A"/>
    <property type="match status" value="1"/>
</dbReference>
<evidence type="ECO:0000256" key="1">
    <source>
        <dbReference type="HAMAP-Rule" id="MF_00691"/>
    </source>
</evidence>
<evidence type="ECO:0000313" key="2">
    <source>
        <dbReference type="EMBL" id="TCS84469.1"/>
    </source>
</evidence>
<dbReference type="SUPFAM" id="SSF88713">
    <property type="entry name" value="Glycoside hydrolase/deacetylase"/>
    <property type="match status" value="1"/>
</dbReference>
<keyword evidence="1" id="KW-0378">Hydrolase</keyword>
<comment type="caution">
    <text evidence="2">The sequence shown here is derived from an EMBL/GenBank/DDBJ whole genome shotgun (WGS) entry which is preliminary data.</text>
</comment>
<gene>
    <name evidence="1" type="primary">pxpA</name>
    <name evidence="2" type="ORF">EDD72_101133</name>
</gene>
<dbReference type="NCBIfam" id="NF003816">
    <property type="entry name" value="PRK05406.1-5"/>
    <property type="match status" value="1"/>
</dbReference>
<protein>
    <recommendedName>
        <fullName evidence="1">5-oxoprolinase subunit A</fullName>
        <shortName evidence="1">5-OPase subunit A</shortName>
        <ecNumber evidence="1">3.5.2.9</ecNumber>
    </recommendedName>
    <alternativeName>
        <fullName evidence="1">5-oxoprolinase (ATP-hydrolyzing) subunit A</fullName>
    </alternativeName>
</protein>
<proteinExistence type="inferred from homology"/>
<keyword evidence="1" id="KW-0067">ATP-binding</keyword>
<dbReference type="Proteomes" id="UP000295788">
    <property type="component" value="Unassembled WGS sequence"/>
</dbReference>